<dbReference type="InterPro" id="IPR001387">
    <property type="entry name" value="Cro/C1-type_HTH"/>
</dbReference>
<accession>A0A0G0YX02</accession>
<dbReference type="Pfam" id="PF13413">
    <property type="entry name" value="HTH_25"/>
    <property type="match status" value="1"/>
</dbReference>
<dbReference type="PANTHER" id="PTHR34475">
    <property type="match status" value="1"/>
</dbReference>
<protein>
    <submittedName>
        <fullName evidence="2">Transcriptional regulator, XRE family</fullName>
    </submittedName>
</protein>
<keyword evidence="1" id="KW-0812">Transmembrane</keyword>
<dbReference type="InterPro" id="IPR013783">
    <property type="entry name" value="Ig-like_fold"/>
</dbReference>
<dbReference type="PANTHER" id="PTHR34475:SF1">
    <property type="entry name" value="CYTOSKELETON PROTEIN RODZ"/>
    <property type="match status" value="1"/>
</dbReference>
<keyword evidence="1" id="KW-0472">Membrane</keyword>
<dbReference type="InterPro" id="IPR050400">
    <property type="entry name" value="Bact_Cytoskel_RodZ"/>
</dbReference>
<evidence type="ECO:0000256" key="1">
    <source>
        <dbReference type="SAM" id="Phobius"/>
    </source>
</evidence>
<dbReference type="Gene3D" id="1.10.260.40">
    <property type="entry name" value="lambda repressor-like DNA-binding domains"/>
    <property type="match status" value="1"/>
</dbReference>
<evidence type="ECO:0000313" key="3">
    <source>
        <dbReference type="Proteomes" id="UP000034753"/>
    </source>
</evidence>
<evidence type="ECO:0000313" key="2">
    <source>
        <dbReference type="EMBL" id="KKS14206.1"/>
    </source>
</evidence>
<dbReference type="GO" id="GO:0003677">
    <property type="term" value="F:DNA binding"/>
    <property type="evidence" value="ECO:0007669"/>
    <property type="project" value="InterPro"/>
</dbReference>
<sequence length="210" mass="23929">MRTVGQILKETREEKFYTLEEVEKSTKIRKELLVALENDNYSKLPPSTFVQGFIKNYAKFLKLDPDKLLAIFRREFSDKKHKPYVMDAFVSTVEKPRLTPAKVLWAVVLLIVLSFFGYLWIQYRQFVGAPALSLTAPSDQMTIDIPELKVEGKTDPEVKVSVNSQNIPVSPDGSFSESITLSSQVNKITITASSKFGQKTTIERTVYLKR</sequence>
<dbReference type="Proteomes" id="UP000034753">
    <property type="component" value="Unassembled WGS sequence"/>
</dbReference>
<comment type="caution">
    <text evidence="2">The sequence shown here is derived from an EMBL/GenBank/DDBJ whole genome shotgun (WGS) entry which is preliminary data.</text>
</comment>
<dbReference type="AlphaFoldDB" id="A0A0G0YX02"/>
<name>A0A0G0YX02_9BACT</name>
<dbReference type="CDD" id="cd00093">
    <property type="entry name" value="HTH_XRE"/>
    <property type="match status" value="1"/>
</dbReference>
<dbReference type="Gene3D" id="2.60.40.10">
    <property type="entry name" value="Immunoglobulins"/>
    <property type="match status" value="1"/>
</dbReference>
<dbReference type="EMBL" id="LCBN01000005">
    <property type="protein sequence ID" value="KKS14206.1"/>
    <property type="molecule type" value="Genomic_DNA"/>
</dbReference>
<dbReference type="Pfam" id="PF09136">
    <property type="entry name" value="Glucodextran_B"/>
    <property type="match status" value="1"/>
</dbReference>
<keyword evidence="1" id="KW-1133">Transmembrane helix</keyword>
<feature type="transmembrane region" description="Helical" evidence="1">
    <location>
        <begin position="103"/>
        <end position="121"/>
    </location>
</feature>
<reference evidence="2 3" key="1">
    <citation type="journal article" date="2015" name="Nature">
        <title>rRNA introns, odd ribosomes, and small enigmatic genomes across a large radiation of phyla.</title>
        <authorList>
            <person name="Brown C.T."/>
            <person name="Hug L.A."/>
            <person name="Thomas B.C."/>
            <person name="Sharon I."/>
            <person name="Castelle C.J."/>
            <person name="Singh A."/>
            <person name="Wilkins M.J."/>
            <person name="Williams K.H."/>
            <person name="Banfield J.F."/>
        </authorList>
    </citation>
    <scope>NUCLEOTIDE SEQUENCE [LARGE SCALE GENOMIC DNA]</scope>
</reference>
<organism evidence="2 3">
    <name type="scientific">Candidatus Daviesbacteria bacterium GW2011_GWB1_41_5</name>
    <dbReference type="NCBI Taxonomy" id="1618429"/>
    <lineage>
        <taxon>Bacteria</taxon>
        <taxon>Candidatus Daviesiibacteriota</taxon>
    </lineage>
</organism>
<proteinExistence type="predicted"/>
<dbReference type="InterPro" id="IPR010982">
    <property type="entry name" value="Lambda_DNA-bd_dom_sf"/>
</dbReference>
<gene>
    <name evidence="2" type="ORF">UU67_C0005G0011</name>
</gene>